<comment type="function">
    <text evidence="6">RNaseP catalyzes the removal of the 5'-leader sequence from pre-tRNA to produce the mature 5'-terminus. It can also cleave other RNA substrates such as 4.5S RNA. The protein component plays an auxiliary but essential role in vivo by binding to the 5'-leader sequence and broadening the substrate specificity of the ribozyme.</text>
</comment>
<dbReference type="GO" id="GO:0000049">
    <property type="term" value="F:tRNA binding"/>
    <property type="evidence" value="ECO:0007669"/>
    <property type="project" value="UniProtKB-UniRule"/>
</dbReference>
<comment type="caution">
    <text evidence="8">The sequence shown here is derived from an EMBL/GenBank/DDBJ whole genome shotgun (WGS) entry which is preliminary data.</text>
</comment>
<keyword evidence="3 6" id="KW-0255">Endonuclease</keyword>
<gene>
    <name evidence="6" type="primary">rnpA</name>
    <name evidence="8" type="ORF">A3J59_04955</name>
</gene>
<dbReference type="EMBL" id="MHIL01000017">
    <property type="protein sequence ID" value="OGY51636.1"/>
    <property type="molecule type" value="Genomic_DNA"/>
</dbReference>
<dbReference type="NCBIfam" id="TIGR00188">
    <property type="entry name" value="rnpA"/>
    <property type="match status" value="1"/>
</dbReference>
<dbReference type="Pfam" id="PF00825">
    <property type="entry name" value="Ribonuclease_P"/>
    <property type="match status" value="1"/>
</dbReference>
<comment type="subunit">
    <text evidence="6">Consists of a catalytic RNA component (M1 or rnpB) and a protein subunit.</text>
</comment>
<dbReference type="Proteomes" id="UP000177310">
    <property type="component" value="Unassembled WGS sequence"/>
</dbReference>
<comment type="catalytic activity">
    <reaction evidence="6">
        <text>Endonucleolytic cleavage of RNA, removing 5'-extranucleotides from tRNA precursor.</text>
        <dbReference type="EC" id="3.1.26.5"/>
    </reaction>
</comment>
<dbReference type="GO" id="GO:0004526">
    <property type="term" value="F:ribonuclease P activity"/>
    <property type="evidence" value="ECO:0007669"/>
    <property type="project" value="UniProtKB-UniRule"/>
</dbReference>
<dbReference type="InterPro" id="IPR020568">
    <property type="entry name" value="Ribosomal_Su5_D2-typ_SF"/>
</dbReference>
<dbReference type="InterPro" id="IPR014721">
    <property type="entry name" value="Ribsml_uS5_D2-typ_fold_subgr"/>
</dbReference>
<dbReference type="PANTHER" id="PTHR33992:SF1">
    <property type="entry name" value="RIBONUCLEASE P PROTEIN COMPONENT"/>
    <property type="match status" value="1"/>
</dbReference>
<dbReference type="EC" id="3.1.26.5" evidence="6 7"/>
<proteinExistence type="inferred from homology"/>
<dbReference type="PANTHER" id="PTHR33992">
    <property type="entry name" value="RIBONUCLEASE P PROTEIN COMPONENT"/>
    <property type="match status" value="1"/>
</dbReference>
<evidence type="ECO:0000313" key="9">
    <source>
        <dbReference type="Proteomes" id="UP000177310"/>
    </source>
</evidence>
<sequence>MLSSPHRLAKDREIKRVLVQGRSFFSPLFRIRLLANGTGPSRFAIVVSSKVSKKATVRNTVRRRLTEIIRLNLAAIKPGYDVMVTVSNRALPAGYHKLETQLLTCFDKAKIVMTNHQAPMTK</sequence>
<dbReference type="InterPro" id="IPR000100">
    <property type="entry name" value="RNase_P"/>
</dbReference>
<reference evidence="8 9" key="1">
    <citation type="journal article" date="2016" name="Nat. Commun.">
        <title>Thousands of microbial genomes shed light on interconnected biogeochemical processes in an aquifer system.</title>
        <authorList>
            <person name="Anantharaman K."/>
            <person name="Brown C.T."/>
            <person name="Hug L.A."/>
            <person name="Sharon I."/>
            <person name="Castelle C.J."/>
            <person name="Probst A.J."/>
            <person name="Thomas B.C."/>
            <person name="Singh A."/>
            <person name="Wilkins M.J."/>
            <person name="Karaoz U."/>
            <person name="Brodie E.L."/>
            <person name="Williams K.H."/>
            <person name="Hubbard S.S."/>
            <person name="Banfield J.F."/>
        </authorList>
    </citation>
    <scope>NUCLEOTIDE SEQUENCE [LARGE SCALE GENOMIC DNA]</scope>
</reference>
<name>A0A1G1YII6_9BACT</name>
<evidence type="ECO:0000313" key="8">
    <source>
        <dbReference type="EMBL" id="OGY51636.1"/>
    </source>
</evidence>
<keyword evidence="5 6" id="KW-0694">RNA-binding</keyword>
<evidence type="ECO:0000256" key="5">
    <source>
        <dbReference type="ARBA" id="ARBA00022884"/>
    </source>
</evidence>
<organism evidence="8 9">
    <name type="scientific">Candidatus Buchananbacteria bacterium RIFCSPHIGHO2_02_FULL_56_16</name>
    <dbReference type="NCBI Taxonomy" id="1797542"/>
    <lineage>
        <taxon>Bacteria</taxon>
        <taxon>Candidatus Buchananiibacteriota</taxon>
    </lineage>
</organism>
<dbReference type="SUPFAM" id="SSF54211">
    <property type="entry name" value="Ribosomal protein S5 domain 2-like"/>
    <property type="match status" value="1"/>
</dbReference>
<evidence type="ECO:0000256" key="6">
    <source>
        <dbReference type="HAMAP-Rule" id="MF_00227"/>
    </source>
</evidence>
<evidence type="ECO:0000256" key="4">
    <source>
        <dbReference type="ARBA" id="ARBA00022801"/>
    </source>
</evidence>
<keyword evidence="1 6" id="KW-0819">tRNA processing</keyword>
<comment type="similarity">
    <text evidence="6">Belongs to the RnpA family.</text>
</comment>
<dbReference type="GO" id="GO:0042781">
    <property type="term" value="F:3'-tRNA processing endoribonuclease activity"/>
    <property type="evidence" value="ECO:0007669"/>
    <property type="project" value="TreeGrafter"/>
</dbReference>
<dbReference type="GO" id="GO:0030677">
    <property type="term" value="C:ribonuclease P complex"/>
    <property type="evidence" value="ECO:0007669"/>
    <property type="project" value="TreeGrafter"/>
</dbReference>
<protein>
    <recommendedName>
        <fullName evidence="6 7">Ribonuclease P protein component</fullName>
        <shortName evidence="6">RNase P protein</shortName>
        <shortName evidence="6">RNaseP protein</shortName>
        <ecNumber evidence="6 7">3.1.26.5</ecNumber>
    </recommendedName>
    <alternativeName>
        <fullName evidence="6">Protein C5</fullName>
    </alternativeName>
</protein>
<evidence type="ECO:0000256" key="3">
    <source>
        <dbReference type="ARBA" id="ARBA00022759"/>
    </source>
</evidence>
<accession>A0A1G1YII6</accession>
<dbReference type="HAMAP" id="MF_00227">
    <property type="entry name" value="RNase_P"/>
    <property type="match status" value="1"/>
</dbReference>
<evidence type="ECO:0000256" key="7">
    <source>
        <dbReference type="NCBIfam" id="TIGR00188"/>
    </source>
</evidence>
<keyword evidence="2 6" id="KW-0540">Nuclease</keyword>
<evidence type="ECO:0000256" key="2">
    <source>
        <dbReference type="ARBA" id="ARBA00022722"/>
    </source>
</evidence>
<dbReference type="AlphaFoldDB" id="A0A1G1YII6"/>
<evidence type="ECO:0000256" key="1">
    <source>
        <dbReference type="ARBA" id="ARBA00022694"/>
    </source>
</evidence>
<dbReference type="Gene3D" id="3.30.230.10">
    <property type="match status" value="1"/>
</dbReference>
<keyword evidence="4 6" id="KW-0378">Hydrolase</keyword>
<dbReference type="GO" id="GO:0001682">
    <property type="term" value="P:tRNA 5'-leader removal"/>
    <property type="evidence" value="ECO:0007669"/>
    <property type="project" value="UniProtKB-UniRule"/>
</dbReference>
<dbReference type="STRING" id="1797542.A3J59_04955"/>